<protein>
    <recommendedName>
        <fullName evidence="3">ZAD domain-containing protein</fullName>
    </recommendedName>
</protein>
<accession>A0ABN8Q7W0</accession>
<evidence type="ECO:0000313" key="1">
    <source>
        <dbReference type="EMBL" id="CAH3157061.1"/>
    </source>
</evidence>
<evidence type="ECO:0000313" key="2">
    <source>
        <dbReference type="Proteomes" id="UP001159405"/>
    </source>
</evidence>
<proteinExistence type="predicted"/>
<organism evidence="1 2">
    <name type="scientific">Porites lobata</name>
    <dbReference type="NCBI Taxonomy" id="104759"/>
    <lineage>
        <taxon>Eukaryota</taxon>
        <taxon>Metazoa</taxon>
        <taxon>Cnidaria</taxon>
        <taxon>Anthozoa</taxon>
        <taxon>Hexacorallia</taxon>
        <taxon>Scleractinia</taxon>
        <taxon>Fungiina</taxon>
        <taxon>Poritidae</taxon>
        <taxon>Porites</taxon>
    </lineage>
</organism>
<evidence type="ECO:0008006" key="3">
    <source>
        <dbReference type="Google" id="ProtNLM"/>
    </source>
</evidence>
<sequence>MNTSGNFCLKCGCEFLDKKRKRNITGEFGKIYQAVFNENLSENDALPRAVCASCKYQIEKAWQQSIKAEQQSIQYLSSLKRKHAQSPLSSSCGDEQTVTRIERKRKGHRLVFEANCPEQMSVTANTHPAKECAYILPKLLTPSAALAHACVSEQPSIIRQVREVHNVATQTPKSSCHCQPSAKKGTFVKVIVHFKSKTVSRELPKDQSTLGIALCLKRPA</sequence>
<reference evidence="1 2" key="1">
    <citation type="submission" date="2022-05" db="EMBL/GenBank/DDBJ databases">
        <authorList>
            <consortium name="Genoscope - CEA"/>
            <person name="William W."/>
        </authorList>
    </citation>
    <scope>NUCLEOTIDE SEQUENCE [LARGE SCALE GENOMIC DNA]</scope>
</reference>
<gene>
    <name evidence="1" type="ORF">PLOB_00002095</name>
</gene>
<name>A0ABN8Q7W0_9CNID</name>
<dbReference type="EMBL" id="CALNXK010000106">
    <property type="protein sequence ID" value="CAH3157061.1"/>
    <property type="molecule type" value="Genomic_DNA"/>
</dbReference>
<keyword evidence="2" id="KW-1185">Reference proteome</keyword>
<comment type="caution">
    <text evidence="1">The sequence shown here is derived from an EMBL/GenBank/DDBJ whole genome shotgun (WGS) entry which is preliminary data.</text>
</comment>
<dbReference type="Proteomes" id="UP001159405">
    <property type="component" value="Unassembled WGS sequence"/>
</dbReference>